<dbReference type="RefSeq" id="XP_011385168.1">
    <property type="nucleotide sequence ID" value="XM_011386866.1"/>
</dbReference>
<dbReference type="KEGG" id="pvp:105310747"/>
<keyword evidence="2" id="KW-1185">Reference proteome</keyword>
<evidence type="ECO:0000256" key="1">
    <source>
        <dbReference type="SAM" id="Phobius"/>
    </source>
</evidence>
<gene>
    <name evidence="3" type="primary">LOC105310747</name>
</gene>
<evidence type="ECO:0000313" key="3">
    <source>
        <dbReference type="RefSeq" id="XP_011385168.1"/>
    </source>
</evidence>
<keyword evidence="1" id="KW-0812">Transmembrane</keyword>
<reference evidence="3" key="1">
    <citation type="submission" date="2025-08" db="UniProtKB">
        <authorList>
            <consortium name="RefSeq"/>
        </authorList>
    </citation>
    <scope>IDENTIFICATION</scope>
    <source>
        <tissue evidence="3">Kidney</tissue>
    </source>
</reference>
<dbReference type="GeneID" id="105310747"/>
<dbReference type="OrthoDB" id="2544694at2759"/>
<organism evidence="2 3">
    <name type="scientific">Pteropus vampyrus</name>
    <name type="common">Large flying fox</name>
    <dbReference type="NCBI Taxonomy" id="132908"/>
    <lineage>
        <taxon>Eukaryota</taxon>
        <taxon>Metazoa</taxon>
        <taxon>Chordata</taxon>
        <taxon>Craniata</taxon>
        <taxon>Vertebrata</taxon>
        <taxon>Euteleostomi</taxon>
        <taxon>Mammalia</taxon>
        <taxon>Eutheria</taxon>
        <taxon>Laurasiatheria</taxon>
        <taxon>Chiroptera</taxon>
        <taxon>Yinpterochiroptera</taxon>
        <taxon>Pteropodoidea</taxon>
        <taxon>Pteropodidae</taxon>
        <taxon>Pteropodinae</taxon>
        <taxon>Pteropus</taxon>
    </lineage>
</organism>
<keyword evidence="1" id="KW-1133">Transmembrane helix</keyword>
<feature type="transmembrane region" description="Helical" evidence="1">
    <location>
        <begin position="12"/>
        <end position="31"/>
    </location>
</feature>
<sequence length="152" mass="17377">MAFSELIQHAGNFGRFQIILVISTFSLIILLSTDNLVENFSAAIPAHRCYVHLLDNITSKSKLSRNLSTEALLRISIPMNANNKQEQCRQFRQTQWQLLNSISQILNEECIGHQYITRWDLVCKSQSLRLWSRSIYLTGYVIGTPAVGYITD</sequence>
<dbReference type="Proteomes" id="UP000515202">
    <property type="component" value="Unplaced"/>
</dbReference>
<feature type="non-terminal residue" evidence="3">
    <location>
        <position position="152"/>
    </location>
</feature>
<proteinExistence type="predicted"/>
<evidence type="ECO:0000313" key="2">
    <source>
        <dbReference type="Proteomes" id="UP000515202"/>
    </source>
</evidence>
<dbReference type="AlphaFoldDB" id="A0A6P3S4P2"/>
<protein>
    <submittedName>
        <fullName evidence="3">Solute carrier family 22 member 12-like</fullName>
    </submittedName>
</protein>
<accession>A0A6P3S4P2</accession>
<name>A0A6P3S4P2_PTEVA</name>
<keyword evidence="1" id="KW-0472">Membrane</keyword>